<evidence type="ECO:0000259" key="1">
    <source>
        <dbReference type="PROSITE" id="PS50181"/>
    </source>
</evidence>
<dbReference type="InterPro" id="IPR036047">
    <property type="entry name" value="F-box-like_dom_sf"/>
</dbReference>
<dbReference type="PROSITE" id="PS50181">
    <property type="entry name" value="FBOX"/>
    <property type="match status" value="1"/>
</dbReference>
<reference evidence="3" key="1">
    <citation type="submission" date="2022-11" db="UniProtKB">
        <authorList>
            <consortium name="WormBaseParasite"/>
        </authorList>
    </citation>
    <scope>IDENTIFICATION</scope>
</reference>
<dbReference type="AlphaFoldDB" id="A0A914DQ58"/>
<proteinExistence type="predicted"/>
<evidence type="ECO:0000313" key="2">
    <source>
        <dbReference type="Proteomes" id="UP000887540"/>
    </source>
</evidence>
<dbReference type="Proteomes" id="UP000887540">
    <property type="component" value="Unplaced"/>
</dbReference>
<name>A0A914DQ58_9BILA</name>
<sequence>MFIPSEVLWDVFAQLSRDEVEKCQLVSLPWNSVINYHAKEIPLRKFYRLLFNGVNWRLDPAKLEAPTSSTREWKNFGKFAENEEEFDQRAKSLKFCIFEEVNIAMNNDALNAMKGLADKSGERIKTMLLRTKQPFYLYRRVFEDYVLVDELAVNFELKEMVSLFRNPRLLEIPNPPYKIRFECHGFPGSESIDAFLRFFERGETLGANRYTWYFGKLTEKGFRRILESFLHVPDPKRMLRNIKFDFLFSDFDKLSRIALADQARDLLSRHVTSYTTDIEGEDLSQTTTYEVRRKDGWMLKIIFLTSWKNHLNAPISAEFIVEKFD</sequence>
<evidence type="ECO:0000313" key="3">
    <source>
        <dbReference type="WBParaSite" id="ACRNAN_scaffold3380.g26780.t1"/>
    </source>
</evidence>
<dbReference type="SUPFAM" id="SSF81383">
    <property type="entry name" value="F-box domain"/>
    <property type="match status" value="1"/>
</dbReference>
<feature type="domain" description="F-box" evidence="1">
    <location>
        <begin position="1"/>
        <end position="50"/>
    </location>
</feature>
<accession>A0A914DQ58</accession>
<organism evidence="2 3">
    <name type="scientific">Acrobeloides nanus</name>
    <dbReference type="NCBI Taxonomy" id="290746"/>
    <lineage>
        <taxon>Eukaryota</taxon>
        <taxon>Metazoa</taxon>
        <taxon>Ecdysozoa</taxon>
        <taxon>Nematoda</taxon>
        <taxon>Chromadorea</taxon>
        <taxon>Rhabditida</taxon>
        <taxon>Tylenchina</taxon>
        <taxon>Cephalobomorpha</taxon>
        <taxon>Cephaloboidea</taxon>
        <taxon>Cephalobidae</taxon>
        <taxon>Acrobeloides</taxon>
    </lineage>
</organism>
<dbReference type="InterPro" id="IPR001810">
    <property type="entry name" value="F-box_dom"/>
</dbReference>
<keyword evidence="2" id="KW-1185">Reference proteome</keyword>
<dbReference type="WBParaSite" id="ACRNAN_scaffold3380.g26780.t1">
    <property type="protein sequence ID" value="ACRNAN_scaffold3380.g26780.t1"/>
    <property type="gene ID" value="ACRNAN_scaffold3380.g26780"/>
</dbReference>
<protein>
    <submittedName>
        <fullName evidence="3">F-box domain-containing protein</fullName>
    </submittedName>
</protein>